<name>A0A1X7ANY8_9GAMM</name>
<accession>A0A1X7ANY8</accession>
<proteinExistence type="predicted"/>
<dbReference type="EMBL" id="FWPT01000009">
    <property type="protein sequence ID" value="SMA49799.1"/>
    <property type="molecule type" value="Genomic_DNA"/>
</dbReference>
<evidence type="ECO:0000313" key="1">
    <source>
        <dbReference type="EMBL" id="SMA49799.1"/>
    </source>
</evidence>
<dbReference type="AlphaFoldDB" id="A0A1X7ANY8"/>
<organism evidence="1 2">
    <name type="scientific">Parendozoicomonas haliclonae</name>
    <dbReference type="NCBI Taxonomy" id="1960125"/>
    <lineage>
        <taxon>Bacteria</taxon>
        <taxon>Pseudomonadati</taxon>
        <taxon>Pseudomonadota</taxon>
        <taxon>Gammaproteobacteria</taxon>
        <taxon>Oceanospirillales</taxon>
        <taxon>Endozoicomonadaceae</taxon>
        <taxon>Parendozoicomonas</taxon>
    </lineage>
</organism>
<evidence type="ECO:0000313" key="2">
    <source>
        <dbReference type="Proteomes" id="UP000196573"/>
    </source>
</evidence>
<reference evidence="1 2" key="1">
    <citation type="submission" date="2017-03" db="EMBL/GenBank/DDBJ databases">
        <authorList>
            <person name="Afonso C.L."/>
            <person name="Miller P.J."/>
            <person name="Scott M.A."/>
            <person name="Spackman E."/>
            <person name="Goraichik I."/>
            <person name="Dimitrov K.M."/>
            <person name="Suarez D.L."/>
            <person name="Swayne D.E."/>
        </authorList>
    </citation>
    <scope>NUCLEOTIDE SEQUENCE [LARGE SCALE GENOMIC DNA]</scope>
    <source>
        <strain evidence="1">SB41UT1</strain>
    </source>
</reference>
<dbReference type="Proteomes" id="UP000196573">
    <property type="component" value="Unassembled WGS sequence"/>
</dbReference>
<sequence>MVVTSKTSSVCILVLLTAFNLITDRAYGELLHPTHQHAGPILWINHVREHMGLPKLTENKRLARMARHHASYFKAFQINWPISYPDMETQDHGNGLPHSPFKIYPALEDRVLNFRYPALWVFEAYHLEKWEALDGSDIGQQIFYDMDPLQRYFALHPYLNEIGYGYQSYTSSAGDIVAMNVMTFGHSHVRELCEKLQSTARAPMRMPKTSKQWCIGTRDNLAINDIQQKITQHAKNLPDLTTYPYDGQTDVPVDTPIAPPFLHEGQAGPAISIHVNTAKWPKLKVRKARLLKITPHDSVPVKIKELPQAPLPLLPEYGPDYIVFYPVQTSDHDQRYLASEGPLEYGQHYRIELIYRLAGTDHLKTIHFQTETAPSRVAMDEQHKDTKTPRQEGDSRIGCDVLWTKSINEDGEEVLYHTCSDESATAPVIPFY</sequence>
<gene>
    <name evidence="1" type="ORF">EHSB41UT_03588</name>
</gene>
<protein>
    <submittedName>
        <fullName evidence="1">Uncharacterized protein</fullName>
    </submittedName>
</protein>
<keyword evidence="2" id="KW-1185">Reference proteome</keyword>